<dbReference type="PANTHER" id="PTHR33164">
    <property type="entry name" value="TRANSCRIPTIONAL REGULATOR, MARR FAMILY"/>
    <property type="match status" value="1"/>
</dbReference>
<dbReference type="SMART" id="SM00347">
    <property type="entry name" value="HTH_MARR"/>
    <property type="match status" value="1"/>
</dbReference>
<dbReference type="InterPro" id="IPR036388">
    <property type="entry name" value="WH-like_DNA-bd_sf"/>
</dbReference>
<dbReference type="GO" id="GO:0003700">
    <property type="term" value="F:DNA-binding transcription factor activity"/>
    <property type="evidence" value="ECO:0007669"/>
    <property type="project" value="InterPro"/>
</dbReference>
<dbReference type="PANTHER" id="PTHR33164:SF43">
    <property type="entry name" value="HTH-TYPE TRANSCRIPTIONAL REPRESSOR YETL"/>
    <property type="match status" value="1"/>
</dbReference>
<dbReference type="Gene3D" id="1.10.10.10">
    <property type="entry name" value="Winged helix-like DNA-binding domain superfamily/Winged helix DNA-binding domain"/>
    <property type="match status" value="1"/>
</dbReference>
<comment type="caution">
    <text evidence="2">The sequence shown here is derived from an EMBL/GenBank/DDBJ whole genome shotgun (WGS) entry which is preliminary data.</text>
</comment>
<evidence type="ECO:0000259" key="1">
    <source>
        <dbReference type="PROSITE" id="PS50995"/>
    </source>
</evidence>
<reference evidence="2" key="1">
    <citation type="journal article" date="2015" name="Nature">
        <title>Complex archaea that bridge the gap between prokaryotes and eukaryotes.</title>
        <authorList>
            <person name="Spang A."/>
            <person name="Saw J.H."/>
            <person name="Jorgensen S.L."/>
            <person name="Zaremba-Niedzwiedzka K."/>
            <person name="Martijn J."/>
            <person name="Lind A.E."/>
            <person name="van Eijk R."/>
            <person name="Schleper C."/>
            <person name="Guy L."/>
            <person name="Ettema T.J."/>
        </authorList>
    </citation>
    <scope>NUCLEOTIDE SEQUENCE</scope>
</reference>
<dbReference type="PRINTS" id="PR00598">
    <property type="entry name" value="HTHMARR"/>
</dbReference>
<dbReference type="Pfam" id="PF12802">
    <property type="entry name" value="MarR_2"/>
    <property type="match status" value="1"/>
</dbReference>
<dbReference type="InterPro" id="IPR000835">
    <property type="entry name" value="HTH_MarR-typ"/>
</dbReference>
<feature type="domain" description="HTH marR-type" evidence="1">
    <location>
        <begin position="18"/>
        <end position="151"/>
    </location>
</feature>
<dbReference type="InterPro" id="IPR039422">
    <property type="entry name" value="MarR/SlyA-like"/>
</dbReference>
<proteinExistence type="predicted"/>
<dbReference type="SUPFAM" id="SSF46785">
    <property type="entry name" value="Winged helix' DNA-binding domain"/>
    <property type="match status" value="1"/>
</dbReference>
<dbReference type="AlphaFoldDB" id="A0A0F9WA47"/>
<dbReference type="GO" id="GO:0006950">
    <property type="term" value="P:response to stress"/>
    <property type="evidence" value="ECO:0007669"/>
    <property type="project" value="TreeGrafter"/>
</dbReference>
<dbReference type="InterPro" id="IPR036390">
    <property type="entry name" value="WH_DNA-bd_sf"/>
</dbReference>
<protein>
    <recommendedName>
        <fullName evidence="1">HTH marR-type domain-containing protein</fullName>
    </recommendedName>
</protein>
<organism evidence="2">
    <name type="scientific">marine sediment metagenome</name>
    <dbReference type="NCBI Taxonomy" id="412755"/>
    <lineage>
        <taxon>unclassified sequences</taxon>
        <taxon>metagenomes</taxon>
        <taxon>ecological metagenomes</taxon>
    </lineage>
</organism>
<evidence type="ECO:0000313" key="2">
    <source>
        <dbReference type="EMBL" id="KKN82586.1"/>
    </source>
</evidence>
<sequence length="155" mass="16952">MAGGNDEDGSDTAREATSDEVLRLFKRVLQTAIDFDKELAARHDLALTDLGCLGFLESSKAPVSGKMIAEHVALSTGATTALLDRLERAGLVERRPNPADRRGIVIALVEENARPILDEHRHMRDRLSATIASLTTTEAKTVAKFLRTLLERFDG</sequence>
<dbReference type="PROSITE" id="PS50995">
    <property type="entry name" value="HTH_MARR_2"/>
    <property type="match status" value="1"/>
</dbReference>
<accession>A0A0F9WA47</accession>
<name>A0A0F9WA47_9ZZZZ</name>
<dbReference type="EMBL" id="LAZR01000198">
    <property type="protein sequence ID" value="KKN82586.1"/>
    <property type="molecule type" value="Genomic_DNA"/>
</dbReference>
<gene>
    <name evidence="2" type="ORF">LCGC14_0307730</name>
</gene>